<dbReference type="EMBL" id="JOTM01000005">
    <property type="protein sequence ID" value="KEK24781.1"/>
    <property type="molecule type" value="Genomic_DNA"/>
</dbReference>
<dbReference type="GO" id="GO:0003677">
    <property type="term" value="F:DNA binding"/>
    <property type="evidence" value="ECO:0007669"/>
    <property type="project" value="UniProtKB-UniRule"/>
</dbReference>
<keyword evidence="3" id="KW-0804">Transcription</keyword>
<feature type="domain" description="HTH tetR-type" evidence="5">
    <location>
        <begin position="13"/>
        <end position="73"/>
    </location>
</feature>
<dbReference type="RefSeq" id="WP_033674146.1">
    <property type="nucleotide sequence ID" value="NZ_JOTM01000005.1"/>
</dbReference>
<gene>
    <name evidence="6" type="ORF">BAGA_24350</name>
</gene>
<dbReference type="OrthoDB" id="2373640at2"/>
<dbReference type="SUPFAM" id="SSF48498">
    <property type="entry name" value="Tetracyclin repressor-like, C-terminal domain"/>
    <property type="match status" value="1"/>
</dbReference>
<evidence type="ECO:0000259" key="5">
    <source>
        <dbReference type="PROSITE" id="PS50977"/>
    </source>
</evidence>
<dbReference type="AlphaFoldDB" id="A0A073KE39"/>
<dbReference type="PANTHER" id="PTHR47506">
    <property type="entry name" value="TRANSCRIPTIONAL REGULATORY PROTEIN"/>
    <property type="match status" value="1"/>
</dbReference>
<keyword evidence="7" id="KW-1185">Reference proteome</keyword>
<feature type="DNA-binding region" description="H-T-H motif" evidence="4">
    <location>
        <begin position="36"/>
        <end position="55"/>
    </location>
</feature>
<evidence type="ECO:0000256" key="2">
    <source>
        <dbReference type="ARBA" id="ARBA00023125"/>
    </source>
</evidence>
<reference evidence="6 7" key="1">
    <citation type="submission" date="2014-06" db="EMBL/GenBank/DDBJ databases">
        <title>Draft genome sequence of Bacillus gaemokensis JCM 15801 (MCCC 1A00707).</title>
        <authorList>
            <person name="Lai Q."/>
            <person name="Liu Y."/>
            <person name="Shao Z."/>
        </authorList>
    </citation>
    <scope>NUCLEOTIDE SEQUENCE [LARGE SCALE GENOMIC DNA]</scope>
    <source>
        <strain evidence="6 7">JCM 15801</strain>
    </source>
</reference>
<proteinExistence type="predicted"/>
<keyword evidence="1" id="KW-0805">Transcription regulation</keyword>
<dbReference type="PANTHER" id="PTHR47506:SF6">
    <property type="entry name" value="HTH-TYPE TRANSCRIPTIONAL REPRESSOR NEMR"/>
    <property type="match status" value="1"/>
</dbReference>
<evidence type="ECO:0000256" key="3">
    <source>
        <dbReference type="ARBA" id="ARBA00023163"/>
    </source>
</evidence>
<name>A0A073KE39_9BACI</name>
<dbReference type="SUPFAM" id="SSF46689">
    <property type="entry name" value="Homeodomain-like"/>
    <property type="match status" value="1"/>
</dbReference>
<dbReference type="STRING" id="574375.AZF08_23905"/>
<dbReference type="Gene3D" id="1.10.357.10">
    <property type="entry name" value="Tetracycline Repressor, domain 2"/>
    <property type="match status" value="1"/>
</dbReference>
<dbReference type="eggNOG" id="COG1309">
    <property type="taxonomic scope" value="Bacteria"/>
</dbReference>
<sequence>MNKQQERFEAMRSETIEKILYSATKLFARKTYFKTTIQDIADDAGISKGLAYRYFSSKEEIMNQLIEISVPSLNEVSELFKQTGNEKEILIHITSMLLDNLKEDPSSTDGLFLLSQIDSFSENELNPDLKSDYEASLKNVINSLSSLILSGQKKGYFIEGSPKELALFYYSIYQGIAFTSRNFKEGYIYPTIEMFLSYLMKK</sequence>
<evidence type="ECO:0000313" key="7">
    <source>
        <dbReference type="Proteomes" id="UP000027778"/>
    </source>
</evidence>
<dbReference type="InterPro" id="IPR036271">
    <property type="entry name" value="Tet_transcr_reg_TetR-rel_C_sf"/>
</dbReference>
<accession>A0A073KE39</accession>
<comment type="caution">
    <text evidence="6">The sequence shown here is derived from an EMBL/GenBank/DDBJ whole genome shotgun (WGS) entry which is preliminary data.</text>
</comment>
<keyword evidence="2 4" id="KW-0238">DNA-binding</keyword>
<dbReference type="InterPro" id="IPR001647">
    <property type="entry name" value="HTH_TetR"/>
</dbReference>
<dbReference type="Proteomes" id="UP000027778">
    <property type="component" value="Unassembled WGS sequence"/>
</dbReference>
<dbReference type="PRINTS" id="PR00455">
    <property type="entry name" value="HTHTETR"/>
</dbReference>
<evidence type="ECO:0000256" key="4">
    <source>
        <dbReference type="PROSITE-ProRule" id="PRU00335"/>
    </source>
</evidence>
<protein>
    <recommendedName>
        <fullName evidence="5">HTH tetR-type domain-containing protein</fullName>
    </recommendedName>
</protein>
<dbReference type="Gene3D" id="1.10.10.60">
    <property type="entry name" value="Homeodomain-like"/>
    <property type="match status" value="1"/>
</dbReference>
<evidence type="ECO:0000256" key="1">
    <source>
        <dbReference type="ARBA" id="ARBA00023015"/>
    </source>
</evidence>
<organism evidence="6 7">
    <name type="scientific">Bacillus gaemokensis</name>
    <dbReference type="NCBI Taxonomy" id="574375"/>
    <lineage>
        <taxon>Bacteria</taxon>
        <taxon>Bacillati</taxon>
        <taxon>Bacillota</taxon>
        <taxon>Bacilli</taxon>
        <taxon>Bacillales</taxon>
        <taxon>Bacillaceae</taxon>
        <taxon>Bacillus</taxon>
        <taxon>Bacillus cereus group</taxon>
    </lineage>
</organism>
<dbReference type="PROSITE" id="PS50977">
    <property type="entry name" value="HTH_TETR_2"/>
    <property type="match status" value="1"/>
</dbReference>
<evidence type="ECO:0000313" key="6">
    <source>
        <dbReference type="EMBL" id="KEK24781.1"/>
    </source>
</evidence>
<dbReference type="InterPro" id="IPR009057">
    <property type="entry name" value="Homeodomain-like_sf"/>
</dbReference>
<dbReference type="Pfam" id="PF00440">
    <property type="entry name" value="TetR_N"/>
    <property type="match status" value="1"/>
</dbReference>